<dbReference type="RefSeq" id="XP_062640910.1">
    <property type="nucleotide sequence ID" value="XM_062779309.1"/>
</dbReference>
<proteinExistence type="predicted"/>
<keyword evidence="2" id="KW-1185">Reference proteome</keyword>
<dbReference type="EMBL" id="MU853556">
    <property type="protein sequence ID" value="KAK4147539.1"/>
    <property type="molecule type" value="Genomic_DNA"/>
</dbReference>
<reference evidence="1" key="2">
    <citation type="submission" date="2023-05" db="EMBL/GenBank/DDBJ databases">
        <authorList>
            <consortium name="Lawrence Berkeley National Laboratory"/>
            <person name="Steindorff A."/>
            <person name="Hensen N."/>
            <person name="Bonometti L."/>
            <person name="Westerberg I."/>
            <person name="Brannstrom I.O."/>
            <person name="Guillou S."/>
            <person name="Cros-Aarteil S."/>
            <person name="Calhoun S."/>
            <person name="Haridas S."/>
            <person name="Kuo A."/>
            <person name="Mondo S."/>
            <person name="Pangilinan J."/>
            <person name="Riley R."/>
            <person name="Labutti K."/>
            <person name="Andreopoulos B."/>
            <person name="Lipzen A."/>
            <person name="Chen C."/>
            <person name="Yanf M."/>
            <person name="Daum C."/>
            <person name="Ng V."/>
            <person name="Clum A."/>
            <person name="Ohm R."/>
            <person name="Martin F."/>
            <person name="Silar P."/>
            <person name="Natvig D."/>
            <person name="Lalanne C."/>
            <person name="Gautier V."/>
            <person name="Ament-Velasquez S.L."/>
            <person name="Kruys A."/>
            <person name="Hutchinson M.I."/>
            <person name="Powell A.J."/>
            <person name="Barry K."/>
            <person name="Miller A.N."/>
            <person name="Grigoriev I.V."/>
            <person name="Debuchy R."/>
            <person name="Gladieux P."/>
            <person name="Thoren M.H."/>
            <person name="Johannesson H."/>
        </authorList>
    </citation>
    <scope>NUCLEOTIDE SEQUENCE</scope>
    <source>
        <strain evidence="1">CBS 141.50</strain>
    </source>
</reference>
<sequence length="321" mass="36670">MTSSGFRLAFLPNPPLPLPRVSGPKLAPLTPTARADIDFVQFLGRGNDVESQVWKAKINGAGFFVLKMFYFRYSDYYVRNYTRDLALPLADLQLYIDYFKPFNYECRVYGRLKEEKREELAVKALGYLLLTPHQEAHLAWKVTGESSDLPSADIGELDGDNFWGRYEQHCSLPVRAIVKELVSPKLPTSDEVQGMWADLQALHSLGIFVGDTYGGNYLGGKLVDFSRVWTMYHPALIQTYGNRWEEWILEELQKLQDNCYNVINSLPSENIDSFEDLDAFGVGHIADYISKILPSAYNWLKWEKDADAAHAFVEQSLFKRA</sequence>
<accession>A0AAN6V9Z3</accession>
<dbReference type="Pfam" id="PF13095">
    <property type="entry name" value="FTA2"/>
    <property type="match status" value="1"/>
</dbReference>
<dbReference type="InterPro" id="IPR025213">
    <property type="entry name" value="Sim4_Fta2"/>
</dbReference>
<gene>
    <name evidence="1" type="ORF">C8A04DRAFT_24794</name>
</gene>
<organism evidence="1 2">
    <name type="scientific">Dichotomopilus funicola</name>
    <dbReference type="NCBI Taxonomy" id="1934379"/>
    <lineage>
        <taxon>Eukaryota</taxon>
        <taxon>Fungi</taxon>
        <taxon>Dikarya</taxon>
        <taxon>Ascomycota</taxon>
        <taxon>Pezizomycotina</taxon>
        <taxon>Sordariomycetes</taxon>
        <taxon>Sordariomycetidae</taxon>
        <taxon>Sordariales</taxon>
        <taxon>Chaetomiaceae</taxon>
        <taxon>Dichotomopilus</taxon>
    </lineage>
</organism>
<dbReference type="AlphaFoldDB" id="A0AAN6V9Z3"/>
<evidence type="ECO:0000313" key="2">
    <source>
        <dbReference type="Proteomes" id="UP001302676"/>
    </source>
</evidence>
<dbReference type="Proteomes" id="UP001302676">
    <property type="component" value="Unassembled WGS sequence"/>
</dbReference>
<dbReference type="GeneID" id="87815922"/>
<protein>
    <submittedName>
        <fullName evidence="1">Kinetochore Sim4 complex subunit FTA2-domain-containing protein</fullName>
    </submittedName>
</protein>
<reference evidence="1" key="1">
    <citation type="journal article" date="2023" name="Mol. Phylogenet. Evol.">
        <title>Genome-scale phylogeny and comparative genomics of the fungal order Sordariales.</title>
        <authorList>
            <person name="Hensen N."/>
            <person name="Bonometti L."/>
            <person name="Westerberg I."/>
            <person name="Brannstrom I.O."/>
            <person name="Guillou S."/>
            <person name="Cros-Aarteil S."/>
            <person name="Calhoun S."/>
            <person name="Haridas S."/>
            <person name="Kuo A."/>
            <person name="Mondo S."/>
            <person name="Pangilinan J."/>
            <person name="Riley R."/>
            <person name="LaButti K."/>
            <person name="Andreopoulos B."/>
            <person name="Lipzen A."/>
            <person name="Chen C."/>
            <person name="Yan M."/>
            <person name="Daum C."/>
            <person name="Ng V."/>
            <person name="Clum A."/>
            <person name="Steindorff A."/>
            <person name="Ohm R.A."/>
            <person name="Martin F."/>
            <person name="Silar P."/>
            <person name="Natvig D.O."/>
            <person name="Lalanne C."/>
            <person name="Gautier V."/>
            <person name="Ament-Velasquez S.L."/>
            <person name="Kruys A."/>
            <person name="Hutchinson M.I."/>
            <person name="Powell A.J."/>
            <person name="Barry K."/>
            <person name="Miller A.N."/>
            <person name="Grigoriev I.V."/>
            <person name="Debuchy R."/>
            <person name="Gladieux P."/>
            <person name="Hiltunen Thoren M."/>
            <person name="Johannesson H."/>
        </authorList>
    </citation>
    <scope>NUCLEOTIDE SEQUENCE</scope>
    <source>
        <strain evidence="1">CBS 141.50</strain>
    </source>
</reference>
<comment type="caution">
    <text evidence="1">The sequence shown here is derived from an EMBL/GenBank/DDBJ whole genome shotgun (WGS) entry which is preliminary data.</text>
</comment>
<name>A0AAN6V9Z3_9PEZI</name>
<evidence type="ECO:0000313" key="1">
    <source>
        <dbReference type="EMBL" id="KAK4147539.1"/>
    </source>
</evidence>